<organism evidence="2 3">
    <name type="scientific">Lithospermum erythrorhizon</name>
    <name type="common">Purple gromwell</name>
    <name type="synonym">Lithospermum officinale var. erythrorhizon</name>
    <dbReference type="NCBI Taxonomy" id="34254"/>
    <lineage>
        <taxon>Eukaryota</taxon>
        <taxon>Viridiplantae</taxon>
        <taxon>Streptophyta</taxon>
        <taxon>Embryophyta</taxon>
        <taxon>Tracheophyta</taxon>
        <taxon>Spermatophyta</taxon>
        <taxon>Magnoliopsida</taxon>
        <taxon>eudicotyledons</taxon>
        <taxon>Gunneridae</taxon>
        <taxon>Pentapetalae</taxon>
        <taxon>asterids</taxon>
        <taxon>lamiids</taxon>
        <taxon>Boraginales</taxon>
        <taxon>Boraginaceae</taxon>
        <taxon>Boraginoideae</taxon>
        <taxon>Lithospermeae</taxon>
        <taxon>Lithospermum</taxon>
    </lineage>
</organism>
<evidence type="ECO:0000313" key="2">
    <source>
        <dbReference type="EMBL" id="GAA0147270.1"/>
    </source>
</evidence>
<protein>
    <submittedName>
        <fullName evidence="2">Uncharacterized protein</fullName>
    </submittedName>
</protein>
<feature type="region of interest" description="Disordered" evidence="1">
    <location>
        <begin position="46"/>
        <end position="92"/>
    </location>
</feature>
<dbReference type="EMBL" id="BAABME010001057">
    <property type="protein sequence ID" value="GAA0147270.1"/>
    <property type="molecule type" value="Genomic_DNA"/>
</dbReference>
<name>A0AAV3P6Q8_LITER</name>
<proteinExistence type="predicted"/>
<reference evidence="2 3" key="1">
    <citation type="submission" date="2024-01" db="EMBL/GenBank/DDBJ databases">
        <title>The complete chloroplast genome sequence of Lithospermum erythrorhizon: insights into the phylogenetic relationship among Boraginaceae species and the maternal lineages of purple gromwells.</title>
        <authorList>
            <person name="Okada T."/>
            <person name="Watanabe K."/>
        </authorList>
    </citation>
    <scope>NUCLEOTIDE SEQUENCE [LARGE SCALE GENOMIC DNA]</scope>
</reference>
<dbReference type="Proteomes" id="UP001454036">
    <property type="component" value="Unassembled WGS sequence"/>
</dbReference>
<feature type="region of interest" description="Disordered" evidence="1">
    <location>
        <begin position="1"/>
        <end position="23"/>
    </location>
</feature>
<evidence type="ECO:0000313" key="3">
    <source>
        <dbReference type="Proteomes" id="UP001454036"/>
    </source>
</evidence>
<comment type="caution">
    <text evidence="2">The sequence shown here is derived from an EMBL/GenBank/DDBJ whole genome shotgun (WGS) entry which is preliminary data.</text>
</comment>
<dbReference type="AlphaFoldDB" id="A0AAV3P6Q8"/>
<feature type="compositionally biased region" description="Polar residues" evidence="1">
    <location>
        <begin position="61"/>
        <end position="73"/>
    </location>
</feature>
<accession>A0AAV3P6Q8</accession>
<sequence length="151" mass="17254">MVTKEFQNTSENSIVQNHIDTSNTIENQNQVDTTCTNEHHVDAINTGENVPHEGKKEVQVYSRTPKNDVLNSEDNQESDRVIESPNQNEQRDIKEALSIPEWKTTVMEEITTLDKNNTWGLVKLPSEKDQLDVSGSLQSNTMRMEELKDIK</sequence>
<gene>
    <name evidence="2" type="ORF">LIER_07011</name>
</gene>
<keyword evidence="3" id="KW-1185">Reference proteome</keyword>
<evidence type="ECO:0000256" key="1">
    <source>
        <dbReference type="SAM" id="MobiDB-lite"/>
    </source>
</evidence>